<evidence type="ECO:0000259" key="1">
    <source>
        <dbReference type="PROSITE" id="PS50181"/>
    </source>
</evidence>
<dbReference type="InterPro" id="IPR006566">
    <property type="entry name" value="FBD"/>
</dbReference>
<dbReference type="Proteomes" id="UP001497457">
    <property type="component" value="Chromosome 18b"/>
</dbReference>
<accession>A0ABC8Z6E4</accession>
<dbReference type="Gene3D" id="3.80.10.10">
    <property type="entry name" value="Ribonuclease Inhibitor"/>
    <property type="match status" value="1"/>
</dbReference>
<dbReference type="Pfam" id="PF08387">
    <property type="entry name" value="FBD"/>
    <property type="match status" value="1"/>
</dbReference>
<keyword evidence="3" id="KW-1185">Reference proteome</keyword>
<name>A0ABC8Z6E4_9POAL</name>
<dbReference type="PANTHER" id="PTHR32141:SF141">
    <property type="entry name" value="FBD DOMAIN-CONTAINING PROTEIN"/>
    <property type="match status" value="1"/>
</dbReference>
<proteinExistence type="predicted"/>
<evidence type="ECO:0000313" key="3">
    <source>
        <dbReference type="Proteomes" id="UP001497457"/>
    </source>
</evidence>
<dbReference type="InterPro" id="IPR036047">
    <property type="entry name" value="F-box-like_dom_sf"/>
</dbReference>
<protein>
    <recommendedName>
        <fullName evidence="1">F-box domain-containing protein</fullName>
    </recommendedName>
</protein>
<dbReference type="InterPro" id="IPR055411">
    <property type="entry name" value="LRR_FXL15/At3g58940/PEG3-like"/>
</dbReference>
<dbReference type="Pfam" id="PF00646">
    <property type="entry name" value="F-box"/>
    <property type="match status" value="1"/>
</dbReference>
<dbReference type="PROSITE" id="PS50181">
    <property type="entry name" value="FBOX"/>
    <property type="match status" value="1"/>
</dbReference>
<dbReference type="InterPro" id="IPR055302">
    <property type="entry name" value="F-box_dom-containing"/>
</dbReference>
<dbReference type="InterPro" id="IPR001810">
    <property type="entry name" value="F-box_dom"/>
</dbReference>
<feature type="domain" description="F-box" evidence="1">
    <location>
        <begin position="32"/>
        <end position="80"/>
    </location>
</feature>
<dbReference type="EMBL" id="OZ075128">
    <property type="protein sequence ID" value="CAL4955611.1"/>
    <property type="molecule type" value="Genomic_DNA"/>
</dbReference>
<dbReference type="SUPFAM" id="SSF81383">
    <property type="entry name" value="F-box domain"/>
    <property type="match status" value="1"/>
</dbReference>
<dbReference type="AlphaFoldDB" id="A0ABC8Z6E4"/>
<dbReference type="PANTHER" id="PTHR32141">
    <property type="match status" value="1"/>
</dbReference>
<dbReference type="CDD" id="cd22160">
    <property type="entry name" value="F-box_AtFBL13-like"/>
    <property type="match status" value="1"/>
</dbReference>
<dbReference type="InterPro" id="IPR053781">
    <property type="entry name" value="F-box_AtFBL13-like"/>
</dbReference>
<dbReference type="SMART" id="SM00256">
    <property type="entry name" value="FBOX"/>
    <property type="match status" value="1"/>
</dbReference>
<gene>
    <name evidence="2" type="ORF">URODEC1_LOCUS41531</name>
</gene>
<sequence length="415" mass="46875">MDAVRHCVLSCLPAPAVTRAGTLSAADDNDGEDRISALPDELLRDVVSRLPIKDAARTAVLSPRWRRVWRSTPLVLYDAHLFPSSSEDARVAAIHRILAGHPCPLRTVHLDLVFISQPPPVDMPLPVDILRCTELRRLYLGFFHFPDTRDLPNGAGVFPHLREFVVLNTCMEDRDLDHMLASSPELETLAFVVSYGMPELVRLLGKKLKCVLFWLSMAEELAVVDAPSLERLIMWHTHPPQFDESDDEPRMRVKIACAPELKVLGYLELGAHKLQIEHTVIKSVIADKSTGEHYAEFFEKLSPIQCVRNNIKKVVLYKFHMDISEVAFLKFMTQRADELQKLTLVLPDEALVQVSQDLLGALAIPPWASKECVVLLVGPIVERGWDFYRASDLSIDDPFLLEHEQELFCLVKKGE</sequence>
<dbReference type="Pfam" id="PF24758">
    <property type="entry name" value="LRR_At5g56370"/>
    <property type="match status" value="1"/>
</dbReference>
<evidence type="ECO:0000313" key="2">
    <source>
        <dbReference type="EMBL" id="CAL4955611.1"/>
    </source>
</evidence>
<dbReference type="InterPro" id="IPR032675">
    <property type="entry name" value="LRR_dom_sf"/>
</dbReference>
<organism evidence="2 3">
    <name type="scientific">Urochloa decumbens</name>
    <dbReference type="NCBI Taxonomy" id="240449"/>
    <lineage>
        <taxon>Eukaryota</taxon>
        <taxon>Viridiplantae</taxon>
        <taxon>Streptophyta</taxon>
        <taxon>Embryophyta</taxon>
        <taxon>Tracheophyta</taxon>
        <taxon>Spermatophyta</taxon>
        <taxon>Magnoliopsida</taxon>
        <taxon>Liliopsida</taxon>
        <taxon>Poales</taxon>
        <taxon>Poaceae</taxon>
        <taxon>PACMAD clade</taxon>
        <taxon>Panicoideae</taxon>
        <taxon>Panicodae</taxon>
        <taxon>Paniceae</taxon>
        <taxon>Melinidinae</taxon>
        <taxon>Urochloa</taxon>
    </lineage>
</organism>
<reference evidence="2" key="1">
    <citation type="submission" date="2024-10" db="EMBL/GenBank/DDBJ databases">
        <authorList>
            <person name="Ryan C."/>
        </authorList>
    </citation>
    <scope>NUCLEOTIDE SEQUENCE [LARGE SCALE GENOMIC DNA]</scope>
</reference>